<dbReference type="GO" id="GO:0016491">
    <property type="term" value="F:oxidoreductase activity"/>
    <property type="evidence" value="ECO:0007669"/>
    <property type="project" value="UniProtKB-KW"/>
</dbReference>
<dbReference type="EMBL" id="MU152022">
    <property type="protein sequence ID" value="KAF9441184.1"/>
    <property type="molecule type" value="Genomic_DNA"/>
</dbReference>
<evidence type="ECO:0000256" key="1">
    <source>
        <dbReference type="ARBA" id="ARBA00023002"/>
    </source>
</evidence>
<evidence type="ECO:0000313" key="2">
    <source>
        <dbReference type="EMBL" id="KAF9441184.1"/>
    </source>
</evidence>
<protein>
    <submittedName>
        <fullName evidence="2">Uncharacterized protein</fullName>
    </submittedName>
</protein>
<proteinExistence type="predicted"/>
<keyword evidence="1" id="KW-0560">Oxidoreductase</keyword>
<dbReference type="PANTHER" id="PTHR35870:SF1">
    <property type="entry name" value="PROTEIN, PUTATIVE (AFU_ORTHOLOGUE AFUA_5G03330)-RELATED"/>
    <property type="match status" value="1"/>
</dbReference>
<dbReference type="Pfam" id="PF14027">
    <property type="entry name" value="Questin_oxidase"/>
    <property type="match status" value="2"/>
</dbReference>
<evidence type="ECO:0000313" key="3">
    <source>
        <dbReference type="Proteomes" id="UP000807342"/>
    </source>
</evidence>
<reference evidence="2" key="1">
    <citation type="submission" date="2020-11" db="EMBL/GenBank/DDBJ databases">
        <authorList>
            <consortium name="DOE Joint Genome Institute"/>
            <person name="Ahrendt S."/>
            <person name="Riley R."/>
            <person name="Andreopoulos W."/>
            <person name="Labutti K."/>
            <person name="Pangilinan J."/>
            <person name="Ruiz-Duenas F.J."/>
            <person name="Barrasa J.M."/>
            <person name="Sanchez-Garcia M."/>
            <person name="Camarero S."/>
            <person name="Miyauchi S."/>
            <person name="Serrano A."/>
            <person name="Linde D."/>
            <person name="Babiker R."/>
            <person name="Drula E."/>
            <person name="Ayuso-Fernandez I."/>
            <person name="Pacheco R."/>
            <person name="Padilla G."/>
            <person name="Ferreira P."/>
            <person name="Barriuso J."/>
            <person name="Kellner H."/>
            <person name="Castanera R."/>
            <person name="Alfaro M."/>
            <person name="Ramirez L."/>
            <person name="Pisabarro A.G."/>
            <person name="Kuo A."/>
            <person name="Tritt A."/>
            <person name="Lipzen A."/>
            <person name="He G."/>
            <person name="Yan M."/>
            <person name="Ng V."/>
            <person name="Cullen D."/>
            <person name="Martin F."/>
            <person name="Rosso M.-N."/>
            <person name="Henrissat B."/>
            <person name="Hibbett D."/>
            <person name="Martinez A.T."/>
            <person name="Grigoriev I.V."/>
        </authorList>
    </citation>
    <scope>NUCLEOTIDE SEQUENCE</scope>
    <source>
        <strain evidence="2">MF-IS2</strain>
    </source>
</reference>
<keyword evidence="3" id="KW-1185">Reference proteome</keyword>
<comment type="caution">
    <text evidence="2">The sequence shown here is derived from an EMBL/GenBank/DDBJ whole genome shotgun (WGS) entry which is preliminary data.</text>
</comment>
<accession>A0A9P5WY54</accession>
<dbReference type="Proteomes" id="UP000807342">
    <property type="component" value="Unassembled WGS sequence"/>
</dbReference>
<dbReference type="InterPro" id="IPR025337">
    <property type="entry name" value="Questin_oxidase-like"/>
</dbReference>
<dbReference type="PANTHER" id="PTHR35870">
    <property type="entry name" value="PROTEIN, PUTATIVE (AFU_ORTHOLOGUE AFUA_5G03330)-RELATED"/>
    <property type="match status" value="1"/>
</dbReference>
<gene>
    <name evidence="2" type="ORF">P691DRAFT_856471</name>
</gene>
<name>A0A9P5WY54_9AGAR</name>
<organism evidence="2 3">
    <name type="scientific">Macrolepiota fuliginosa MF-IS2</name>
    <dbReference type="NCBI Taxonomy" id="1400762"/>
    <lineage>
        <taxon>Eukaryota</taxon>
        <taxon>Fungi</taxon>
        <taxon>Dikarya</taxon>
        <taxon>Basidiomycota</taxon>
        <taxon>Agaricomycotina</taxon>
        <taxon>Agaricomycetes</taxon>
        <taxon>Agaricomycetidae</taxon>
        <taxon>Agaricales</taxon>
        <taxon>Agaricineae</taxon>
        <taxon>Agaricaceae</taxon>
        <taxon>Macrolepiota</taxon>
    </lineage>
</organism>
<sequence>MYIQRPHKTAHTPLGGPAMSTTVPLRVRQHYELPPLSSQDGPNLPMLFVTGFTRDRGLGVVIVYKGLRICTAHAALVLWYLGVHSTIKTAYDPQSTYRVTASASPGRIIKDNWTEFYDAYVNFFTDCILKQGIDKTLRTFVFSNRYNVGPEGMLSRFLTGLAHPMIHVGYGAELELPGIVSEATGATRKLARVAAHLGYISRPQTTFPENPSQYTVLQDTVADHNNLIRDYASQWTIGLRKPGELERKIEALIWTLTVMYGVTGLTYAQQVRRGQDGEFNADFILIHLVTSAAFVPSFLTRLHQSSHSQLLLLRSYFAVCLAWYIARAKPKVDICAFYESSSATDYPLPINPLPTPHEATLPGQDKPQSRVPDPWFPLVESTIVHPDEHLPKAIRALTAWASKFGTTPAGTFSGPQGKGTIKVELPGAEYLERCSSELLG</sequence>
<dbReference type="OrthoDB" id="10004862at2759"/>
<dbReference type="AlphaFoldDB" id="A0A9P5WY54"/>